<dbReference type="AlphaFoldDB" id="A0A8U0N0G2"/>
<dbReference type="SMART" id="SM01257">
    <property type="entry name" value="KRAP_IP3R_bind"/>
    <property type="match status" value="1"/>
</dbReference>
<evidence type="ECO:0000256" key="2">
    <source>
        <dbReference type="SAM" id="MobiDB-lite"/>
    </source>
</evidence>
<dbReference type="CTD" id="223075"/>
<gene>
    <name evidence="5 6" type="primary">ITPRID1</name>
</gene>
<accession>A0A8U0N0G2</accession>
<protein>
    <submittedName>
        <fullName evidence="5 6">Protein ITPRID1 isoform X1</fullName>
    </submittedName>
</protein>
<feature type="compositionally biased region" description="Polar residues" evidence="2">
    <location>
        <begin position="619"/>
        <end position="631"/>
    </location>
</feature>
<dbReference type="KEGG" id="mpuf:101688501"/>
<feature type="compositionally biased region" description="Polar residues" evidence="2">
    <location>
        <begin position="478"/>
        <end position="490"/>
    </location>
</feature>
<feature type="compositionally biased region" description="Low complexity" evidence="2">
    <location>
        <begin position="436"/>
        <end position="447"/>
    </location>
</feature>
<dbReference type="RefSeq" id="XP_004762653.1">
    <property type="nucleotide sequence ID" value="XM_004762596.3"/>
</dbReference>
<dbReference type="OrthoDB" id="9836301at2759"/>
<organism evidence="4 6">
    <name type="scientific">Mustela putorius furo</name>
    <name type="common">European domestic ferret</name>
    <name type="synonym">Mustela furo</name>
    <dbReference type="NCBI Taxonomy" id="9669"/>
    <lineage>
        <taxon>Eukaryota</taxon>
        <taxon>Metazoa</taxon>
        <taxon>Chordata</taxon>
        <taxon>Craniata</taxon>
        <taxon>Vertebrata</taxon>
        <taxon>Euteleostomi</taxon>
        <taxon>Mammalia</taxon>
        <taxon>Eutheria</taxon>
        <taxon>Laurasiatheria</taxon>
        <taxon>Carnivora</taxon>
        <taxon>Caniformia</taxon>
        <taxon>Musteloidea</taxon>
        <taxon>Mustelidae</taxon>
        <taxon>Mustelinae</taxon>
        <taxon>Mustela</taxon>
    </lineage>
</organism>
<evidence type="ECO:0000313" key="4">
    <source>
        <dbReference type="Proteomes" id="UP000000715"/>
    </source>
</evidence>
<proteinExistence type="predicted"/>
<dbReference type="Pfam" id="PF14722">
    <property type="entry name" value="KRAP_IP3R_bind"/>
    <property type="match status" value="1"/>
</dbReference>
<dbReference type="RefSeq" id="XP_004762652.1">
    <property type="nucleotide sequence ID" value="XM_004762595.3"/>
</dbReference>
<dbReference type="PANTHER" id="PTHR17469:SF14">
    <property type="entry name" value="PROTEIN ITPRID1"/>
    <property type="match status" value="1"/>
</dbReference>
<feature type="region of interest" description="Disordered" evidence="2">
    <location>
        <begin position="586"/>
        <end position="641"/>
    </location>
</feature>
<feature type="region of interest" description="Disordered" evidence="2">
    <location>
        <begin position="229"/>
        <end position="254"/>
    </location>
</feature>
<feature type="compositionally biased region" description="Low complexity" evidence="2">
    <location>
        <begin position="1018"/>
        <end position="1029"/>
    </location>
</feature>
<feature type="region of interest" description="Disordered" evidence="2">
    <location>
        <begin position="419"/>
        <end position="561"/>
    </location>
</feature>
<reference evidence="5 6" key="1">
    <citation type="submission" date="2025-04" db="UniProtKB">
        <authorList>
            <consortium name="RefSeq"/>
        </authorList>
    </citation>
    <scope>IDENTIFICATION</scope>
    <source>
        <tissue evidence="5 6">Brain</tissue>
    </source>
</reference>
<feature type="compositionally biased region" description="Basic and acidic residues" evidence="2">
    <location>
        <begin position="530"/>
        <end position="544"/>
    </location>
</feature>
<dbReference type="InterPro" id="IPR029325">
    <property type="entry name" value="ITPR-bd"/>
</dbReference>
<feature type="region of interest" description="Disordered" evidence="2">
    <location>
        <begin position="988"/>
        <end position="1044"/>
    </location>
</feature>
<evidence type="ECO:0000256" key="1">
    <source>
        <dbReference type="ARBA" id="ARBA00023054"/>
    </source>
</evidence>
<feature type="compositionally biased region" description="Polar residues" evidence="2">
    <location>
        <begin position="990"/>
        <end position="1017"/>
    </location>
</feature>
<feature type="region of interest" description="Disordered" evidence="2">
    <location>
        <begin position="1"/>
        <end position="46"/>
    </location>
</feature>
<evidence type="ECO:0000259" key="3">
    <source>
        <dbReference type="SMART" id="SM01257"/>
    </source>
</evidence>
<evidence type="ECO:0000313" key="6">
    <source>
        <dbReference type="RefSeq" id="XP_004762653.1"/>
    </source>
</evidence>
<dbReference type="Pfam" id="PF14723">
    <property type="entry name" value="SSFA2_C"/>
    <property type="match status" value="1"/>
</dbReference>
<dbReference type="GeneID" id="101688501"/>
<keyword evidence="4" id="KW-1185">Reference proteome</keyword>
<feature type="compositionally biased region" description="Basic and acidic residues" evidence="2">
    <location>
        <begin position="468"/>
        <end position="477"/>
    </location>
</feature>
<dbReference type="InterPro" id="IPR043444">
    <property type="entry name" value="TESPA1-like"/>
</dbReference>
<dbReference type="InterPro" id="IPR029326">
    <property type="entry name" value="SSFA2_C"/>
</dbReference>
<feature type="domain" description="ITPR-interacting" evidence="3">
    <location>
        <begin position="111"/>
        <end position="263"/>
    </location>
</feature>
<evidence type="ECO:0000313" key="5">
    <source>
        <dbReference type="RefSeq" id="XP_004762652.1"/>
    </source>
</evidence>
<sequence>MAERSHGSSNSQGGQEKSRREILRSTKRVWTPLDEQLPPGSEEESQSVIIPTLEDSKQASIQQWLDSGFLVSVNENFQQVIDHTVSLHEQEMVHMTVKDYMRSLHPFSETPTLSRGTSFNSCHSAASLPQSIPEWLEFWEKDPVEILLDLGFGADEPDICTQVPARFLGCSSAARGINIRVFLEAQRQRMNIENPDLYSRFQQLEILDQVANAFSSLLNNVNILQNKDEEENRGENVERTSMSEANGHRKRMGKLFKRTSKQSIKRDCSPEASESLKMRGKFSITSAKPGGCGAELSVVTNNHDQSHLFPLAEHLSLQACNDLVPCHAPQALVSKQWPRSSTLAKRAPLSCMSEGSVKDKTEKVHSIQTNKLKSLSHLAREALDSFELEEVQSFEEETGNPPDMTSGITGAIVNRENSCQSDSSGFLDDPLEPFFLQMPSLPSSQSPVENGCREPRDQSQCLVPPQDCQRESDESDSKSMVNTAFSNQDWSVMEEKASTSTVEEESLFEDMEKPPEPLTPYTALDGTPRGGEHPRKDSHPRQDFPRPQTGTEALVGPASSRWDCPLGFRLPHSTEAKDGFLKLEGAEETSVQRHHCKSRRPQGADPAHDKRHVGAEATCPNTNSTSVTGESPPQHVPRPSNVTSYTVDLIQTSAKFIPHLDKPAGDTPHAKPVCHALGQIPHRAESERGKFPPNADSNAAGSKSVTIQMSSNLASAALNAGALGTDSKGTALECTMGDLAPTAEPGLETKSRQCRDVSVQADIRELRPCHCCSGQSNKARRLTKSVSLDTGFPYICPPGICHAEPTHSCVCCHHQPHCHSERQSPSPVSSACRHCLCSHHHLEAQFMKTLSVLQDTIVKELCSCTVQEMEMMKMVCQSFQEHLEEIEQHLTGQQALFCRDMTEEERQEAKQLQTLRWALQQQVEELAFQFGDRAQQIKDEILLHFELLTEEQTEHYPNLHDCYWTAEKNGQTSCAKIHPAMAPRVAFPSQDGQQTLSSRVTHSPAFSSPTLESSTRMSPPGGAESGPAPLSNCPIGDKGTNVFL</sequence>
<dbReference type="GO" id="GO:0005102">
    <property type="term" value="F:signaling receptor binding"/>
    <property type="evidence" value="ECO:0007669"/>
    <property type="project" value="InterPro"/>
</dbReference>
<name>A0A8U0N0G2_MUSPF</name>
<dbReference type="Proteomes" id="UP000000715">
    <property type="component" value="Unplaced"/>
</dbReference>
<keyword evidence="1" id="KW-0175">Coiled coil</keyword>
<dbReference type="PANTHER" id="PTHR17469">
    <property type="entry name" value="SPERM SPECIFIC ANTIGEN 2-RELATED"/>
    <property type="match status" value="1"/>
</dbReference>